<evidence type="ECO:0000313" key="1">
    <source>
        <dbReference type="EMBL" id="KAK7500452.1"/>
    </source>
</evidence>
<accession>A0ABD0LM67</accession>
<dbReference type="AlphaFoldDB" id="A0ABD0LM67"/>
<name>A0ABD0LM67_9CAEN</name>
<dbReference type="Proteomes" id="UP001519460">
    <property type="component" value="Unassembled WGS sequence"/>
</dbReference>
<proteinExistence type="predicted"/>
<comment type="caution">
    <text evidence="1">The sequence shown here is derived from an EMBL/GenBank/DDBJ whole genome shotgun (WGS) entry which is preliminary data.</text>
</comment>
<reference evidence="1 2" key="1">
    <citation type="journal article" date="2023" name="Sci. Data">
        <title>Genome assembly of the Korean intertidal mud-creeper Batillaria attramentaria.</title>
        <authorList>
            <person name="Patra A.K."/>
            <person name="Ho P.T."/>
            <person name="Jun S."/>
            <person name="Lee S.J."/>
            <person name="Kim Y."/>
            <person name="Won Y.J."/>
        </authorList>
    </citation>
    <scope>NUCLEOTIDE SEQUENCE [LARGE SCALE GENOMIC DNA]</scope>
    <source>
        <strain evidence="1">Wonlab-2016</strain>
    </source>
</reference>
<sequence>MRTGPEGEAGKNAESAQKAWPKLSLEFHTFMFHGLVIVNFPAPSTSTAPRRLGQEQATPATVMVGEIMMALKENEIAEA</sequence>
<protein>
    <submittedName>
        <fullName evidence="1">Uncharacterized protein</fullName>
    </submittedName>
</protein>
<organism evidence="1 2">
    <name type="scientific">Batillaria attramentaria</name>
    <dbReference type="NCBI Taxonomy" id="370345"/>
    <lineage>
        <taxon>Eukaryota</taxon>
        <taxon>Metazoa</taxon>
        <taxon>Spiralia</taxon>
        <taxon>Lophotrochozoa</taxon>
        <taxon>Mollusca</taxon>
        <taxon>Gastropoda</taxon>
        <taxon>Caenogastropoda</taxon>
        <taxon>Sorbeoconcha</taxon>
        <taxon>Cerithioidea</taxon>
        <taxon>Batillariidae</taxon>
        <taxon>Batillaria</taxon>
    </lineage>
</organism>
<keyword evidence="2" id="KW-1185">Reference proteome</keyword>
<evidence type="ECO:0000313" key="2">
    <source>
        <dbReference type="Proteomes" id="UP001519460"/>
    </source>
</evidence>
<dbReference type="EMBL" id="JACVVK020000037">
    <property type="protein sequence ID" value="KAK7500452.1"/>
    <property type="molecule type" value="Genomic_DNA"/>
</dbReference>
<gene>
    <name evidence="1" type="ORF">BaRGS_00008359</name>
</gene>